<feature type="compositionally biased region" description="Low complexity" evidence="10">
    <location>
        <begin position="401"/>
        <end position="416"/>
    </location>
</feature>
<dbReference type="SMART" id="SM00165">
    <property type="entry name" value="UBA"/>
    <property type="match status" value="1"/>
</dbReference>
<dbReference type="Pfam" id="PF00627">
    <property type="entry name" value="UBA"/>
    <property type="match status" value="1"/>
</dbReference>
<comment type="subcellular location">
    <subcellularLocation>
        <location evidence="2">Cytoplasm</location>
    </subcellularLocation>
</comment>
<dbReference type="MEROPS" id="A28.001"/>
<feature type="compositionally biased region" description="Polar residues" evidence="10">
    <location>
        <begin position="372"/>
        <end position="394"/>
    </location>
</feature>
<dbReference type="InterPro" id="IPR001995">
    <property type="entry name" value="Peptidase_A2_cat"/>
</dbReference>
<evidence type="ECO:0000313" key="14">
    <source>
        <dbReference type="Proteomes" id="UP000002753"/>
    </source>
</evidence>
<keyword evidence="14" id="KW-1185">Reference proteome</keyword>
<evidence type="ECO:0000259" key="11">
    <source>
        <dbReference type="PROSITE" id="PS50030"/>
    </source>
</evidence>
<dbReference type="InterPro" id="IPR029071">
    <property type="entry name" value="Ubiquitin-like_domsf"/>
</dbReference>
<evidence type="ECO:0000256" key="10">
    <source>
        <dbReference type="SAM" id="MobiDB-lite"/>
    </source>
</evidence>
<dbReference type="EMBL" id="AACI03000223">
    <property type="protein sequence ID" value="EJT44771.1"/>
    <property type="molecule type" value="Genomic_DNA"/>
</dbReference>
<dbReference type="AlphaFoldDB" id="J8QGC8"/>
<gene>
    <name evidence="13" type="primary">YER143W</name>
    <name evidence="13" type="ORF">SKUD_163104</name>
</gene>
<dbReference type="FunFam" id="2.40.70.10:FF:000072">
    <property type="entry name" value="DNA damage-inducible protein"/>
    <property type="match status" value="1"/>
</dbReference>
<keyword evidence="8" id="KW-0064">Aspartyl protease</keyword>
<dbReference type="PROSITE" id="PS50175">
    <property type="entry name" value="ASP_PROT_RETROV"/>
    <property type="match status" value="1"/>
</dbReference>
<dbReference type="Proteomes" id="UP000002753">
    <property type="component" value="Unassembled WGS sequence"/>
</dbReference>
<accession>J8QGC8</accession>
<keyword evidence="6" id="KW-0963">Cytoplasm</keyword>
<feature type="region of interest" description="Disordered" evidence="10">
    <location>
        <begin position="368"/>
        <end position="425"/>
    </location>
</feature>
<comment type="function">
    <text evidence="1">Probable aspartic protease. May be involved in the regulation of exocytosis. Acts as a linker between the 19S proteasome and polyubiquitinated proteins via UBA domain interactions with ubiquitin for their subsequent degradation. Required for S-phase checkpoint control.</text>
</comment>
<evidence type="ECO:0000256" key="3">
    <source>
        <dbReference type="ARBA" id="ARBA00009136"/>
    </source>
</evidence>
<evidence type="ECO:0000256" key="5">
    <source>
        <dbReference type="ARBA" id="ARBA00021491"/>
    </source>
</evidence>
<dbReference type="CDD" id="cd05479">
    <property type="entry name" value="RP_DDI"/>
    <property type="match status" value="1"/>
</dbReference>
<dbReference type="SUPFAM" id="SSF50630">
    <property type="entry name" value="Acid proteases"/>
    <property type="match status" value="1"/>
</dbReference>
<dbReference type="InterPro" id="IPR021109">
    <property type="entry name" value="Peptidase_aspartic_dom_sf"/>
</dbReference>
<comment type="caution">
    <text evidence="13">The sequence shown here is derived from an EMBL/GenBank/DDBJ whole genome shotgun (WGS) entry which is preliminary data.</text>
</comment>
<dbReference type="InterPro" id="IPR033882">
    <property type="entry name" value="DDI1_N"/>
</dbReference>
<evidence type="ECO:0000256" key="1">
    <source>
        <dbReference type="ARBA" id="ARBA00003231"/>
    </source>
</evidence>
<proteinExistence type="inferred from homology"/>
<sequence>MHCHRNQINSIKDTQQKSLIDTGKGDRYISPKAAQIYTRMDLTISNELTGEIYGPIEVSEDMALSDLKALLQADCGFDEAKHDLYFNMDILDPNNSQCLKELGLKTDDLLLIRGKTYDSIRTDTPTLSDEAFIEQFRQELLSNQMLRSQLILQIPGLNELINDQQLFREQLGQLILQRRYGGYNAAMNPFGIPQDEYNRLMANPEDPDNKKRITELANQQAIDEQLRNAIEYTPEVFTQVPMLYINIEINNYPVKAFVDTGAQTTIMSTRLAEKTGSTKLIDKRFIGEARGVGTGKIIGRIHQTQVKIETQYIPCSFTVLDTDIDVLIGLDMLKRHLACVDLKENVLKIAEVETKFLSEAEIPKSIQEELPTPTSITTSSNRPIAPTKTSTSLKPQPGAVPALAPRTGTLPTPTGTSTGGVAGTAARPFPEQTIKQLMDLGFPRDAVVTALKQTNGNAEFAASLLFQ</sequence>
<organism evidence="13 14">
    <name type="scientific">Saccharomyces kudriavzevii (strain ATCC MYA-4449 / AS 2.2408 / CBS 8840 / NBRC 1802 / NCYC 2889)</name>
    <name type="common">Yeast</name>
    <dbReference type="NCBI Taxonomy" id="226230"/>
    <lineage>
        <taxon>Eukaryota</taxon>
        <taxon>Fungi</taxon>
        <taxon>Dikarya</taxon>
        <taxon>Ascomycota</taxon>
        <taxon>Saccharomycotina</taxon>
        <taxon>Saccharomycetes</taxon>
        <taxon>Saccharomycetales</taxon>
        <taxon>Saccharomycetaceae</taxon>
        <taxon>Saccharomyces</taxon>
    </lineage>
</organism>
<reference evidence="14" key="2">
    <citation type="journal article" date="2011" name="G3 (Bethesda)">
        <title>The awesome power of yeast evolutionary genetics: New genome sequences and strain resources for the Saccharomyces sensu stricto genus.</title>
        <authorList>
            <person name="Scannell D.R."/>
            <person name="Zill O.A."/>
            <person name="Rokas A."/>
            <person name="Payen C."/>
            <person name="Dunham M.J."/>
            <person name="Eisen M.B."/>
            <person name="Rine J."/>
            <person name="Johnston M."/>
            <person name="Hittinger C.T."/>
        </authorList>
    </citation>
    <scope>GENOME REANNOTATION</scope>
    <source>
        <strain evidence="14">ATCC MYA-4449 / AS 2.2408 / CBS 8840 / NBRC 1802 / NCYC 2889</strain>
    </source>
</reference>
<comment type="subunit">
    <text evidence="4">Binds ubiquitin and polyubiquitinated proteins.</text>
</comment>
<dbReference type="InterPro" id="IPR009060">
    <property type="entry name" value="UBA-like_sf"/>
</dbReference>
<evidence type="ECO:0000256" key="9">
    <source>
        <dbReference type="ARBA" id="ARBA00022801"/>
    </source>
</evidence>
<feature type="domain" description="Peptidase A2" evidence="12">
    <location>
        <begin position="254"/>
        <end position="332"/>
    </location>
</feature>
<evidence type="ECO:0000256" key="8">
    <source>
        <dbReference type="ARBA" id="ARBA00022750"/>
    </source>
</evidence>
<dbReference type="HOGENOM" id="CLU_020435_2_0_1"/>
<dbReference type="InterPro" id="IPR019103">
    <property type="entry name" value="Peptidase_aspartic_DDI1-type"/>
</dbReference>
<dbReference type="CDD" id="cd01796">
    <property type="entry name" value="Ubl_Ddi1_like"/>
    <property type="match status" value="1"/>
</dbReference>
<feature type="domain" description="UBA" evidence="11">
    <location>
        <begin position="428"/>
        <end position="467"/>
    </location>
</feature>
<evidence type="ECO:0000256" key="6">
    <source>
        <dbReference type="ARBA" id="ARBA00022490"/>
    </source>
</evidence>
<reference evidence="13 14" key="1">
    <citation type="journal article" date="2003" name="Science">
        <title>Finding functional features in Saccharomyces genomes by phylogenetic footprinting.</title>
        <authorList>
            <person name="Cliften P.F."/>
            <person name="Sudarsanam P."/>
            <person name="Desikan A."/>
            <person name="Fulton L."/>
            <person name="Fulton B."/>
            <person name="Majors J."/>
            <person name="Waterston R."/>
            <person name="Cohen B.A."/>
            <person name="Johnston M."/>
        </authorList>
    </citation>
    <scope>NUCLEOTIDE SEQUENCE [LARGE SCALE GENOMIC DNA]</scope>
    <source>
        <strain evidence="14">ATCC MYA-4449 / AS 2.2408 / CBS 8840 / NBRC 1802 / NCYC 2889</strain>
    </source>
</reference>
<dbReference type="SUPFAM" id="SSF54236">
    <property type="entry name" value="Ubiquitin-like"/>
    <property type="match status" value="1"/>
</dbReference>
<dbReference type="GO" id="GO:0004190">
    <property type="term" value="F:aspartic-type endopeptidase activity"/>
    <property type="evidence" value="ECO:0007669"/>
    <property type="project" value="UniProtKB-KW"/>
</dbReference>
<dbReference type="GO" id="GO:0006508">
    <property type="term" value="P:proteolysis"/>
    <property type="evidence" value="ECO:0007669"/>
    <property type="project" value="UniProtKB-KW"/>
</dbReference>
<keyword evidence="7" id="KW-0645">Protease</keyword>
<keyword evidence="9" id="KW-0378">Hydrolase</keyword>
<comment type="similarity">
    <text evidence="3">Belongs to the DDI1 family.</text>
</comment>
<evidence type="ECO:0000256" key="2">
    <source>
        <dbReference type="ARBA" id="ARBA00004496"/>
    </source>
</evidence>
<dbReference type="Pfam" id="PF09668">
    <property type="entry name" value="Asp_protease"/>
    <property type="match status" value="1"/>
</dbReference>
<dbReference type="PROSITE" id="PS50030">
    <property type="entry name" value="UBA"/>
    <property type="match status" value="1"/>
</dbReference>
<dbReference type="SUPFAM" id="SSF46934">
    <property type="entry name" value="UBA-like"/>
    <property type="match status" value="1"/>
</dbReference>
<evidence type="ECO:0000259" key="12">
    <source>
        <dbReference type="PROSITE" id="PS50175"/>
    </source>
</evidence>
<evidence type="ECO:0000256" key="4">
    <source>
        <dbReference type="ARBA" id="ARBA00011128"/>
    </source>
</evidence>
<dbReference type="PANTHER" id="PTHR12917:SF1">
    <property type="entry name" value="AT13091P"/>
    <property type="match status" value="1"/>
</dbReference>
<dbReference type="GO" id="GO:0005737">
    <property type="term" value="C:cytoplasm"/>
    <property type="evidence" value="ECO:0007669"/>
    <property type="project" value="UniProtKB-SubCell"/>
</dbReference>
<dbReference type="STRING" id="226230.J8QGC8"/>
<name>J8QGC8_SACK1</name>
<dbReference type="PANTHER" id="PTHR12917">
    <property type="entry name" value="ASPARTYL PROTEASE DDI-RELATED"/>
    <property type="match status" value="1"/>
</dbReference>
<dbReference type="Gene3D" id="2.40.70.10">
    <property type="entry name" value="Acid Proteases"/>
    <property type="match status" value="1"/>
</dbReference>
<dbReference type="InterPro" id="IPR015940">
    <property type="entry name" value="UBA"/>
</dbReference>
<dbReference type="Gene3D" id="1.10.8.10">
    <property type="entry name" value="DNA helicase RuvA subunit, C-terminal domain"/>
    <property type="match status" value="1"/>
</dbReference>
<protein>
    <recommendedName>
        <fullName evidence="5">DNA damage-inducible protein 1</fullName>
    </recommendedName>
</protein>
<evidence type="ECO:0000313" key="13">
    <source>
        <dbReference type="EMBL" id="EJT44771.1"/>
    </source>
</evidence>
<dbReference type="CDD" id="cd14309">
    <property type="entry name" value="UBA_scDdi1_like"/>
    <property type="match status" value="1"/>
</dbReference>
<dbReference type="Gene3D" id="3.10.20.90">
    <property type="entry name" value="Phosphatidylinositol 3-kinase Catalytic Subunit, Chain A, domain 1"/>
    <property type="match status" value="1"/>
</dbReference>
<evidence type="ECO:0000256" key="7">
    <source>
        <dbReference type="ARBA" id="ARBA00022670"/>
    </source>
</evidence>